<dbReference type="EMBL" id="CP012023">
    <property type="protein sequence ID" value="ALI54192.1"/>
    <property type="molecule type" value="Genomic_DNA"/>
</dbReference>
<feature type="domain" description="Gfo/Idh/MocA-like oxidoreductase N-terminal" evidence="2">
    <location>
        <begin position="5"/>
        <end position="118"/>
    </location>
</feature>
<evidence type="ECO:0000259" key="2">
    <source>
        <dbReference type="Pfam" id="PF01408"/>
    </source>
</evidence>
<dbReference type="OrthoDB" id="9776544at2"/>
<dbReference type="SUPFAM" id="SSF51735">
    <property type="entry name" value="NAD(P)-binding Rossmann-fold domains"/>
    <property type="match status" value="1"/>
</dbReference>
<reference evidence="4 5" key="1">
    <citation type="submission" date="2015-05" db="EMBL/GenBank/DDBJ databases">
        <authorList>
            <person name="Wang D.B."/>
            <person name="Wang M."/>
        </authorList>
    </citation>
    <scope>NUCLEOTIDE SEQUENCE [LARGE SCALE GENOMIC DNA]</scope>
    <source>
        <strain evidence="4 5">IMCC 12053</strain>
    </source>
</reference>
<dbReference type="Pfam" id="PF01408">
    <property type="entry name" value="GFO_IDH_MocA"/>
    <property type="match status" value="1"/>
</dbReference>
<dbReference type="Proteomes" id="UP000064920">
    <property type="component" value="Chromosome"/>
</dbReference>
<dbReference type="InterPro" id="IPR055170">
    <property type="entry name" value="GFO_IDH_MocA-like_dom"/>
</dbReference>
<dbReference type="GO" id="GO:0000166">
    <property type="term" value="F:nucleotide binding"/>
    <property type="evidence" value="ECO:0007669"/>
    <property type="project" value="InterPro"/>
</dbReference>
<name>A0A0N9ZW47_9RHOB</name>
<dbReference type="PANTHER" id="PTHR43818">
    <property type="entry name" value="BCDNA.GH03377"/>
    <property type="match status" value="1"/>
</dbReference>
<dbReference type="PATRIC" id="fig|1397108.4.peg.253"/>
<sequence>MTQLGVGIIGCGNISKAYLDLAPNFKAIEVRAVADINMEAAHGRASEYEGVRAETVDALLAASDIDLIINLTIPAAHFEVTKRILDAGKHAYSEKPYVLTLAEGEELRALSEAKGLRVGSAPDTFMGGAHQMVREIIDSGKVGKITSGTCHFMGAGMEMWHPNPDFFFQPGGGPVLDMGPYYVTNLVQLLGPVSRVAALSNKGRATRTITTDCPRKGEVLDVVVDTNFHALLQFESGAAITVSLSWDVFAHEHQNMELYGTEGAIFVPDPNFFGGNVRMAGTDQEVKDVPLWEHPFSVTNMVDGQGNDRANYRTAGVADMAQAIVEGRPHRCSLELATHAIDVLTSIMKSGETGQFVDISTTCERPAAVTPDEARALMG</sequence>
<dbReference type="Pfam" id="PF22725">
    <property type="entry name" value="GFO_IDH_MocA_C3"/>
    <property type="match status" value="1"/>
</dbReference>
<dbReference type="Gene3D" id="3.30.360.10">
    <property type="entry name" value="Dihydrodipicolinate Reductase, domain 2"/>
    <property type="match status" value="1"/>
</dbReference>
<evidence type="ECO:0000259" key="3">
    <source>
        <dbReference type="Pfam" id="PF22725"/>
    </source>
</evidence>
<dbReference type="KEGG" id="cmar:IMCC12053_242"/>
<organism evidence="4 5">
    <name type="scientific">Celeribacter marinus</name>
    <dbReference type="NCBI Taxonomy" id="1397108"/>
    <lineage>
        <taxon>Bacteria</taxon>
        <taxon>Pseudomonadati</taxon>
        <taxon>Pseudomonadota</taxon>
        <taxon>Alphaproteobacteria</taxon>
        <taxon>Rhodobacterales</taxon>
        <taxon>Roseobacteraceae</taxon>
        <taxon>Celeribacter</taxon>
    </lineage>
</organism>
<dbReference type="STRING" id="1397108.IMCC12053_242"/>
<keyword evidence="1" id="KW-0560">Oxidoreductase</keyword>
<keyword evidence="5" id="KW-1185">Reference proteome</keyword>
<protein>
    <submittedName>
        <fullName evidence="4">Putative oxidoreductase protein</fullName>
    </submittedName>
</protein>
<dbReference type="GO" id="GO:0016491">
    <property type="term" value="F:oxidoreductase activity"/>
    <property type="evidence" value="ECO:0007669"/>
    <property type="project" value="UniProtKB-KW"/>
</dbReference>
<dbReference type="InterPro" id="IPR000683">
    <property type="entry name" value="Gfo/Idh/MocA-like_OxRdtase_N"/>
</dbReference>
<dbReference type="PANTHER" id="PTHR43818:SF11">
    <property type="entry name" value="BCDNA.GH03377"/>
    <property type="match status" value="1"/>
</dbReference>
<dbReference type="InterPro" id="IPR036291">
    <property type="entry name" value="NAD(P)-bd_dom_sf"/>
</dbReference>
<dbReference type="InterPro" id="IPR050463">
    <property type="entry name" value="Gfo/Idh/MocA_oxidrdct_glycsds"/>
</dbReference>
<gene>
    <name evidence="4" type="ORF">IMCC12053_242</name>
</gene>
<dbReference type="SUPFAM" id="SSF55347">
    <property type="entry name" value="Glyceraldehyde-3-phosphate dehydrogenase-like, C-terminal domain"/>
    <property type="match status" value="1"/>
</dbReference>
<evidence type="ECO:0000313" key="5">
    <source>
        <dbReference type="Proteomes" id="UP000064920"/>
    </source>
</evidence>
<evidence type="ECO:0000256" key="1">
    <source>
        <dbReference type="ARBA" id="ARBA00023002"/>
    </source>
</evidence>
<dbReference type="AlphaFoldDB" id="A0A0N9ZW47"/>
<dbReference type="RefSeq" id="WP_062214935.1">
    <property type="nucleotide sequence ID" value="NZ_CP012023.1"/>
</dbReference>
<feature type="domain" description="GFO/IDH/MocA-like oxidoreductase" evidence="3">
    <location>
        <begin position="130"/>
        <end position="265"/>
    </location>
</feature>
<evidence type="ECO:0000313" key="4">
    <source>
        <dbReference type="EMBL" id="ALI54192.1"/>
    </source>
</evidence>
<accession>A0A0N9ZW47</accession>
<proteinExistence type="predicted"/>
<dbReference type="Gene3D" id="3.40.50.720">
    <property type="entry name" value="NAD(P)-binding Rossmann-like Domain"/>
    <property type="match status" value="1"/>
</dbReference>